<dbReference type="Pfam" id="PF16916">
    <property type="entry name" value="ZT_dimer"/>
    <property type="match status" value="1"/>
</dbReference>
<evidence type="ECO:0000256" key="5">
    <source>
        <dbReference type="ARBA" id="ARBA00022989"/>
    </source>
</evidence>
<evidence type="ECO:0000259" key="9">
    <source>
        <dbReference type="Pfam" id="PF16916"/>
    </source>
</evidence>
<dbReference type="InterPro" id="IPR002524">
    <property type="entry name" value="Cation_efflux"/>
</dbReference>
<evidence type="ECO:0000256" key="3">
    <source>
        <dbReference type="ARBA" id="ARBA00022448"/>
    </source>
</evidence>
<organism evidence="10 11">
    <name type="scientific">Zestosphaera tikiterensis</name>
    <dbReference type="NCBI Taxonomy" id="1973259"/>
    <lineage>
        <taxon>Archaea</taxon>
        <taxon>Thermoproteota</taxon>
        <taxon>Thermoprotei</taxon>
        <taxon>Desulfurococcales</taxon>
        <taxon>Desulfurococcaceae</taxon>
        <taxon>Zestosphaera</taxon>
    </lineage>
</organism>
<dbReference type="FunFam" id="1.20.1510.10:FF:000006">
    <property type="entry name" value="Divalent cation efflux transporter"/>
    <property type="match status" value="1"/>
</dbReference>
<dbReference type="InterPro" id="IPR027469">
    <property type="entry name" value="Cation_efflux_TMD_sf"/>
</dbReference>
<dbReference type="AlphaFoldDB" id="A0A2R7Y8K3"/>
<dbReference type="InterPro" id="IPR027470">
    <property type="entry name" value="Cation_efflux_CTD"/>
</dbReference>
<evidence type="ECO:0000256" key="4">
    <source>
        <dbReference type="ARBA" id="ARBA00022692"/>
    </source>
</evidence>
<protein>
    <submittedName>
        <fullName evidence="10">Cation transporter</fullName>
    </submittedName>
</protein>
<keyword evidence="3" id="KW-0813">Transport</keyword>
<feature type="transmembrane region" description="Helical" evidence="7">
    <location>
        <begin position="183"/>
        <end position="200"/>
    </location>
</feature>
<feature type="domain" description="Cation efflux protein transmembrane" evidence="8">
    <location>
        <begin position="17"/>
        <end position="207"/>
    </location>
</feature>
<dbReference type="Proteomes" id="UP000244093">
    <property type="component" value="Unassembled WGS sequence"/>
</dbReference>
<feature type="transmembrane region" description="Helical" evidence="7">
    <location>
        <begin position="81"/>
        <end position="100"/>
    </location>
</feature>
<evidence type="ECO:0000256" key="6">
    <source>
        <dbReference type="ARBA" id="ARBA00023136"/>
    </source>
</evidence>
<comment type="caution">
    <text evidence="10">The sequence shown here is derived from an EMBL/GenBank/DDBJ whole genome shotgun (WGS) entry which is preliminary data.</text>
</comment>
<dbReference type="Pfam" id="PF01545">
    <property type="entry name" value="Cation_efflux"/>
    <property type="match status" value="1"/>
</dbReference>
<dbReference type="InterPro" id="IPR036837">
    <property type="entry name" value="Cation_efflux_CTD_sf"/>
</dbReference>
<evidence type="ECO:0000256" key="7">
    <source>
        <dbReference type="SAM" id="Phobius"/>
    </source>
</evidence>
<comment type="subcellular location">
    <subcellularLocation>
        <location evidence="1">Membrane</location>
        <topology evidence="1">Multi-pass membrane protein</topology>
    </subcellularLocation>
</comment>
<sequence length="301" mass="33077">MGNSVNRRRAGLLEGSVSIVVNLLLFIVKYVVGVRYNSIAVVADSIHTLSDSLTSAVVIVSFLVAYKPADKEHPFGHGRAEQIGAIVIGTLLAVVGFEFLTRSYEKLVSFESMEFTWAIVAVMLASAVVKEVMARWSIKLGREHESQSLIGDAWHHRSDAIASALVAFGAVLGATYWWVDGVLGIAVSVLIMVTAAEVIIETSKDLLGYAPSKDDVDRITREVKEVSQSAVDVHHIHIHKYGDHVEATLHIRLPPDMSVSEAHEIASKIEGRLKDKFGWDATVHVEPLKEDIPKDRKEKHS</sequence>
<keyword evidence="5 7" id="KW-1133">Transmembrane helix</keyword>
<dbReference type="InterPro" id="IPR058533">
    <property type="entry name" value="Cation_efflux_TM"/>
</dbReference>
<name>A0A2R7Y8K3_9CREN</name>
<dbReference type="PANTHER" id="PTHR43840">
    <property type="entry name" value="MITOCHONDRIAL METAL TRANSPORTER 1-RELATED"/>
    <property type="match status" value="1"/>
</dbReference>
<feature type="transmembrane region" description="Helical" evidence="7">
    <location>
        <begin position="159"/>
        <end position="177"/>
    </location>
</feature>
<feature type="domain" description="Cation efflux protein cytoplasmic" evidence="9">
    <location>
        <begin position="211"/>
        <end position="287"/>
    </location>
</feature>
<dbReference type="GO" id="GO:0016020">
    <property type="term" value="C:membrane"/>
    <property type="evidence" value="ECO:0007669"/>
    <property type="project" value="UniProtKB-SubCell"/>
</dbReference>
<keyword evidence="4 7" id="KW-0812">Transmembrane</keyword>
<feature type="transmembrane region" description="Helical" evidence="7">
    <location>
        <begin position="115"/>
        <end position="138"/>
    </location>
</feature>
<reference evidence="10 11" key="1">
    <citation type="journal article" date="2018" name="Syst. Appl. Microbiol.">
        <title>A new symbiotic nanoarchaeote (Candidatus Nanoclepta minutus) and its host (Zestosphaera tikiterensis gen. nov., sp. nov.) from a New Zealand hot spring.</title>
        <authorList>
            <person name="St John E."/>
            <person name="Liu Y."/>
            <person name="Podar M."/>
            <person name="Stott M.B."/>
            <person name="Meneghin J."/>
            <person name="Chen Z."/>
            <person name="Lagutin K."/>
            <person name="Mitchell K."/>
            <person name="Reysenbach A.L."/>
        </authorList>
    </citation>
    <scope>NUCLEOTIDE SEQUENCE [LARGE SCALE GENOMIC DNA]</scope>
    <source>
        <strain evidence="10">NZ3</strain>
    </source>
</reference>
<accession>A0A2R7Y8K3</accession>
<evidence type="ECO:0000313" key="10">
    <source>
        <dbReference type="EMBL" id="PUA33864.1"/>
    </source>
</evidence>
<dbReference type="SUPFAM" id="SSF160240">
    <property type="entry name" value="Cation efflux protein cytoplasmic domain-like"/>
    <property type="match status" value="1"/>
</dbReference>
<dbReference type="SUPFAM" id="SSF161111">
    <property type="entry name" value="Cation efflux protein transmembrane domain-like"/>
    <property type="match status" value="1"/>
</dbReference>
<dbReference type="PANTHER" id="PTHR43840:SF15">
    <property type="entry name" value="MITOCHONDRIAL METAL TRANSPORTER 1-RELATED"/>
    <property type="match status" value="1"/>
</dbReference>
<proteinExistence type="inferred from homology"/>
<keyword evidence="6 7" id="KW-0472">Membrane</keyword>
<dbReference type="InterPro" id="IPR050291">
    <property type="entry name" value="CDF_Transporter"/>
</dbReference>
<dbReference type="EMBL" id="NBVN01000001">
    <property type="protein sequence ID" value="PUA33864.1"/>
    <property type="molecule type" value="Genomic_DNA"/>
</dbReference>
<gene>
    <name evidence="10" type="ORF">B7O98_00115</name>
</gene>
<dbReference type="Gene3D" id="1.20.1510.10">
    <property type="entry name" value="Cation efflux protein transmembrane domain"/>
    <property type="match status" value="1"/>
</dbReference>
<evidence type="ECO:0000259" key="8">
    <source>
        <dbReference type="Pfam" id="PF01545"/>
    </source>
</evidence>
<evidence type="ECO:0000313" key="11">
    <source>
        <dbReference type="Proteomes" id="UP000244093"/>
    </source>
</evidence>
<evidence type="ECO:0000256" key="2">
    <source>
        <dbReference type="ARBA" id="ARBA00008114"/>
    </source>
</evidence>
<feature type="transmembrane region" description="Helical" evidence="7">
    <location>
        <begin position="12"/>
        <end position="32"/>
    </location>
</feature>
<dbReference type="Gene3D" id="3.30.70.1350">
    <property type="entry name" value="Cation efflux protein, cytoplasmic domain"/>
    <property type="match status" value="1"/>
</dbReference>
<comment type="similarity">
    <text evidence="2">Belongs to the cation diffusion facilitator (CDF) transporter (TC 2.A.4) family.</text>
</comment>
<dbReference type="NCBIfam" id="TIGR01297">
    <property type="entry name" value="CDF"/>
    <property type="match status" value="1"/>
</dbReference>
<dbReference type="GO" id="GO:0008324">
    <property type="term" value="F:monoatomic cation transmembrane transporter activity"/>
    <property type="evidence" value="ECO:0007669"/>
    <property type="project" value="InterPro"/>
</dbReference>
<evidence type="ECO:0000256" key="1">
    <source>
        <dbReference type="ARBA" id="ARBA00004141"/>
    </source>
</evidence>